<proteinExistence type="predicted"/>
<feature type="region of interest" description="Disordered" evidence="1">
    <location>
        <begin position="122"/>
        <end position="144"/>
    </location>
</feature>
<feature type="compositionally biased region" description="Basic and acidic residues" evidence="1">
    <location>
        <begin position="127"/>
        <end position="136"/>
    </location>
</feature>
<gene>
    <name evidence="2" type="ORF">DSTB1V02_LOCUS13403</name>
</gene>
<evidence type="ECO:0000313" key="3">
    <source>
        <dbReference type="Proteomes" id="UP000677054"/>
    </source>
</evidence>
<accession>A0A7R9FSL7</accession>
<dbReference type="EMBL" id="LR905808">
    <property type="protein sequence ID" value="CAD7253655.1"/>
    <property type="molecule type" value="Genomic_DNA"/>
</dbReference>
<reference evidence="2" key="1">
    <citation type="submission" date="2020-11" db="EMBL/GenBank/DDBJ databases">
        <authorList>
            <person name="Tran Van P."/>
        </authorList>
    </citation>
    <scope>NUCLEOTIDE SEQUENCE</scope>
</reference>
<dbReference type="EMBL" id="CAJPEV010006291">
    <property type="protein sequence ID" value="CAG0904018.1"/>
    <property type="molecule type" value="Genomic_DNA"/>
</dbReference>
<dbReference type="Proteomes" id="UP000677054">
    <property type="component" value="Unassembled WGS sequence"/>
</dbReference>
<evidence type="ECO:0000313" key="2">
    <source>
        <dbReference type="EMBL" id="CAD7253655.1"/>
    </source>
</evidence>
<evidence type="ECO:0000256" key="1">
    <source>
        <dbReference type="SAM" id="MobiDB-lite"/>
    </source>
</evidence>
<feature type="non-terminal residue" evidence="2">
    <location>
        <position position="1"/>
    </location>
</feature>
<keyword evidence="3" id="KW-1185">Reference proteome</keyword>
<dbReference type="AlphaFoldDB" id="A0A7R9FSL7"/>
<organism evidence="2">
    <name type="scientific">Darwinula stevensoni</name>
    <dbReference type="NCBI Taxonomy" id="69355"/>
    <lineage>
        <taxon>Eukaryota</taxon>
        <taxon>Metazoa</taxon>
        <taxon>Ecdysozoa</taxon>
        <taxon>Arthropoda</taxon>
        <taxon>Crustacea</taxon>
        <taxon>Oligostraca</taxon>
        <taxon>Ostracoda</taxon>
        <taxon>Podocopa</taxon>
        <taxon>Podocopida</taxon>
        <taxon>Darwinulocopina</taxon>
        <taxon>Darwinuloidea</taxon>
        <taxon>Darwinulidae</taxon>
        <taxon>Darwinula</taxon>
    </lineage>
</organism>
<protein>
    <submittedName>
        <fullName evidence="2">Uncharacterized protein</fullName>
    </submittedName>
</protein>
<name>A0A7R9FSL7_9CRUS</name>
<sequence length="144" mass="16644">MKMSHISRMLYPRVVSSQALPEPVKLNLTELRLMHMEGKQHGFSREALQSDITRVLKDVEDDTELFKRLFSSYPVRIKALRDRGRITLKNSPKRGPSFKEMAFSHEEQSELIVSTEEPALEDQLCLRNDKRERGGGDRSSGMRQ</sequence>